<organism evidence="1 2">
    <name type="scientific">Diphasiastrum complanatum</name>
    <name type="common">Issler's clubmoss</name>
    <name type="synonym">Lycopodium complanatum</name>
    <dbReference type="NCBI Taxonomy" id="34168"/>
    <lineage>
        <taxon>Eukaryota</taxon>
        <taxon>Viridiplantae</taxon>
        <taxon>Streptophyta</taxon>
        <taxon>Embryophyta</taxon>
        <taxon>Tracheophyta</taxon>
        <taxon>Lycopodiopsida</taxon>
        <taxon>Lycopodiales</taxon>
        <taxon>Lycopodiaceae</taxon>
        <taxon>Lycopodioideae</taxon>
        <taxon>Diphasiastrum</taxon>
    </lineage>
</organism>
<accession>A0ACC2EMY8</accession>
<keyword evidence="2" id="KW-1185">Reference proteome</keyword>
<comment type="caution">
    <text evidence="1">The sequence shown here is derived from an EMBL/GenBank/DDBJ whole genome shotgun (WGS) entry which is preliminary data.</text>
</comment>
<protein>
    <submittedName>
        <fullName evidence="1">Uncharacterized protein</fullName>
    </submittedName>
</protein>
<dbReference type="EMBL" id="CM055092">
    <property type="protein sequence ID" value="KAJ7567847.1"/>
    <property type="molecule type" value="Genomic_DNA"/>
</dbReference>
<evidence type="ECO:0000313" key="2">
    <source>
        <dbReference type="Proteomes" id="UP001162992"/>
    </source>
</evidence>
<sequence length="656" mass="72780">MKGKIKQEIEDDWGFGESPPANGRIAGAFRGSKSRKKPRTRKRKLGERLSEENCEGFVKKELDAIEALVEFAQLPAKGAALQHTGDFIYAWTVKKRRSTSFKKSPSAEVGDSAEASAISLKYEKSGRVYLKDVLKAEAGKNASSESSKDSSFKDSRAESPNSPLPALQDGCLTNFKIIVPKVEEVFSLPTTLRRPSSLPTRTSKSLFLGSIKVEKDVDQAVIAKCLRALPSNAPKACRPSAGLKREITLQDSDSDSFKCKQSLEKGPSEMDAGCQNKGICLFETLKSESEKEARRLRRIQANRESARQTIRRKQILCEELTKRANELVLMNENMKQERAILKQECQSLHESNCFLKQQVTTINIQENCKASSQPSADVIQPSSSPAMPFPFAPLIRLPYQAYPWLHSRKAGSVGCDPSQGEVAKCYSSETAYGSSYGESVALAFWLAMRTNMHMQMPLSSSAQLATVVHTPDPAKLGSSFLSVPEGVVEDSLASGRVENSTTVNHCFQEIGNLELVHVENNSQEQKIEPDSSPQCPNSVSPVNDVEAANASVQSSEPQNGINWHLTESLPWDRFSQCFPIKPLGRQSQHSLTFEMQKQYPTIERKDLDLLLKVQQQQMPSFFVSRDGAAAKAAEARRRRKQITRKKSLLRLRSSKC</sequence>
<gene>
    <name evidence="1" type="ORF">O6H91_01G009700</name>
</gene>
<proteinExistence type="predicted"/>
<name>A0ACC2EMY8_DIPCM</name>
<reference evidence="2" key="1">
    <citation type="journal article" date="2024" name="Proc. Natl. Acad. Sci. U.S.A.">
        <title>Extraordinary preservation of gene collinearity over three hundred million years revealed in homosporous lycophytes.</title>
        <authorList>
            <person name="Li C."/>
            <person name="Wickell D."/>
            <person name="Kuo L.Y."/>
            <person name="Chen X."/>
            <person name="Nie B."/>
            <person name="Liao X."/>
            <person name="Peng D."/>
            <person name="Ji J."/>
            <person name="Jenkins J."/>
            <person name="Williams M."/>
            <person name="Shu S."/>
            <person name="Plott C."/>
            <person name="Barry K."/>
            <person name="Rajasekar S."/>
            <person name="Grimwood J."/>
            <person name="Han X."/>
            <person name="Sun S."/>
            <person name="Hou Z."/>
            <person name="He W."/>
            <person name="Dai G."/>
            <person name="Sun C."/>
            <person name="Schmutz J."/>
            <person name="Leebens-Mack J.H."/>
            <person name="Li F.W."/>
            <person name="Wang L."/>
        </authorList>
    </citation>
    <scope>NUCLEOTIDE SEQUENCE [LARGE SCALE GENOMIC DNA]</scope>
    <source>
        <strain evidence="2">cv. PW_Plant_1</strain>
    </source>
</reference>
<evidence type="ECO:0000313" key="1">
    <source>
        <dbReference type="EMBL" id="KAJ7567847.1"/>
    </source>
</evidence>
<dbReference type="Proteomes" id="UP001162992">
    <property type="component" value="Chromosome 1"/>
</dbReference>